<reference evidence="9 10" key="1">
    <citation type="submission" date="2013-11" db="EMBL/GenBank/DDBJ databases">
        <title>Metagenomic analysis of a methanogenic consortium involved in long chain n-alkane degradation.</title>
        <authorList>
            <person name="Davidova I.A."/>
            <person name="Callaghan A.V."/>
            <person name="Wawrik B."/>
            <person name="Pruitt S."/>
            <person name="Marks C."/>
            <person name="Duncan K.E."/>
            <person name="Suflita J.M."/>
        </authorList>
    </citation>
    <scope>NUCLEOTIDE SEQUENCE [LARGE SCALE GENOMIC DNA]</scope>
    <source>
        <strain evidence="9 10">SPR</strain>
    </source>
</reference>
<proteinExistence type="inferred from homology"/>
<evidence type="ECO:0000256" key="6">
    <source>
        <dbReference type="ARBA" id="ARBA00023014"/>
    </source>
</evidence>
<evidence type="ECO:0000256" key="2">
    <source>
        <dbReference type="ARBA" id="ARBA00022723"/>
    </source>
</evidence>
<keyword evidence="4" id="KW-0560">Oxidoreductase</keyword>
<dbReference type="PANTHER" id="PTHR43742:SF6">
    <property type="entry name" value="OXIDOREDUCTASE YYAE-RELATED"/>
    <property type="match status" value="1"/>
</dbReference>
<dbReference type="SUPFAM" id="SSF53706">
    <property type="entry name" value="Formate dehydrogenase/DMSO reductase, domains 1-3"/>
    <property type="match status" value="1"/>
</dbReference>
<evidence type="ECO:0000313" key="9">
    <source>
        <dbReference type="EMBL" id="KIX14315.1"/>
    </source>
</evidence>
<dbReference type="FunCoup" id="A0A0D2JXK1">
    <property type="interactions" value="311"/>
</dbReference>
<evidence type="ECO:0000256" key="3">
    <source>
        <dbReference type="ARBA" id="ARBA00022729"/>
    </source>
</evidence>
<dbReference type="Proteomes" id="UP000032233">
    <property type="component" value="Unassembled WGS sequence"/>
</dbReference>
<dbReference type="InterPro" id="IPR006657">
    <property type="entry name" value="MoPterin_dinucl-bd_dom"/>
</dbReference>
<dbReference type="SUPFAM" id="SSF50692">
    <property type="entry name" value="ADC-like"/>
    <property type="match status" value="1"/>
</dbReference>
<keyword evidence="2" id="KW-0479">Metal-binding</keyword>
<dbReference type="Pfam" id="PF00384">
    <property type="entry name" value="Molybdopterin"/>
    <property type="match status" value="1"/>
</dbReference>
<dbReference type="PROSITE" id="PS51318">
    <property type="entry name" value="TAT"/>
    <property type="match status" value="1"/>
</dbReference>
<dbReference type="InParanoid" id="A0A0D2JXK1"/>
<name>A0A0D2JXK1_9BACT</name>
<sequence length="732" mass="81796">MFNKAIPRRTFMKAGGSGLLALSLGPKFLVPEAKAQTSAEPKAEVGYTFCDGCNHVPFCGIQFQHQDGLITNVEPWQGYPATPICSKGYATMQRLYNPKRLKYPMKRTNPKGSSDPGFVRISWDEAYDSIIKQINRIKEQYGPHSVFFYAGDPKEPRAAIQRLAAVYGSVNYGCESSTTCRRSAMLAEFLTYGFGTMGNLPSEETKVMLVWGTNPAYSGQPHMCHGKLMDAKERGVKFIVVDPRITPTVSTLADIHLQVRPGTTAALAAGLMHVIFKENLEDKDFCANYIHGIEELKAYVADFDPKRVEKITDVPAQLIINAARLYASNAPGGLMTNAQATTHDLNACNNHRGLLMVPAVCGYIDVPGGITKPTNPLEGMAGPWANGPPKFSMRKQRLAWSEHRLDAKYYPVWAEKIWEIQGNHIVESINEGKLKAFLGWGLNLMIWPQSHEYMEAFDKLEFTMAVDYFYRPWTHSHVDVLLPAAMNYERLAPFAVFGRTLYARTPLKPQGECREDWRIALELGTRLGHGKTCFNGDPEAACNEILKMWNLTYDDLRKALPKGVTVPAKKPEAFEKHKKGVKFGTSTGKIEAVSEVLKKHGHPALPEYKETMPTSEEYPLILVSGSRIPYITHSKWRKDSPWLLELQTEPVLTLHPKDAANRGIKQGDKISLKTQWGQIEVVAKPTVLMKEGVVGMMHGWAKANINELIPRQFDPISGYPPFKDTPCQVVKA</sequence>
<comment type="similarity">
    <text evidence="1">Belongs to the prokaryotic molybdopterin-containing oxidoreductase family.</text>
</comment>
<keyword evidence="6" id="KW-0411">Iron-sulfur</keyword>
<organism evidence="9 10">
    <name type="scientific">Dethiosulfatarculus sandiegensis</name>
    <dbReference type="NCBI Taxonomy" id="1429043"/>
    <lineage>
        <taxon>Bacteria</taxon>
        <taxon>Pseudomonadati</taxon>
        <taxon>Thermodesulfobacteriota</taxon>
        <taxon>Desulfarculia</taxon>
        <taxon>Desulfarculales</taxon>
        <taxon>Desulfarculaceae</taxon>
        <taxon>Dethiosulfatarculus</taxon>
    </lineage>
</organism>
<gene>
    <name evidence="9" type="ORF">X474_10405</name>
</gene>
<feature type="domain" description="Molybdopterin dinucleotide-binding" evidence="8">
    <location>
        <begin position="621"/>
        <end position="726"/>
    </location>
</feature>
<evidence type="ECO:0000256" key="5">
    <source>
        <dbReference type="ARBA" id="ARBA00023004"/>
    </source>
</evidence>
<protein>
    <submittedName>
        <fullName evidence="9">Molybdopterin oxidoreductase</fullName>
    </submittedName>
</protein>
<dbReference type="GO" id="GO:0051536">
    <property type="term" value="F:iron-sulfur cluster binding"/>
    <property type="evidence" value="ECO:0007669"/>
    <property type="project" value="UniProtKB-KW"/>
</dbReference>
<dbReference type="Gene3D" id="2.40.40.20">
    <property type="match status" value="1"/>
</dbReference>
<evidence type="ECO:0000259" key="8">
    <source>
        <dbReference type="Pfam" id="PF01568"/>
    </source>
</evidence>
<dbReference type="Gene3D" id="3.40.50.740">
    <property type="match status" value="1"/>
</dbReference>
<dbReference type="EMBL" id="AZAC01000011">
    <property type="protein sequence ID" value="KIX14315.1"/>
    <property type="molecule type" value="Genomic_DNA"/>
</dbReference>
<dbReference type="AlphaFoldDB" id="A0A0D2JXK1"/>
<keyword evidence="3" id="KW-0732">Signal</keyword>
<dbReference type="InterPro" id="IPR050612">
    <property type="entry name" value="Prok_Mopterin_Oxidored"/>
</dbReference>
<dbReference type="Gene3D" id="2.20.25.90">
    <property type="entry name" value="ADC-like domains"/>
    <property type="match status" value="1"/>
</dbReference>
<dbReference type="OrthoDB" id="9810782at2"/>
<dbReference type="GO" id="GO:0046872">
    <property type="term" value="F:metal ion binding"/>
    <property type="evidence" value="ECO:0007669"/>
    <property type="project" value="UniProtKB-KW"/>
</dbReference>
<dbReference type="GO" id="GO:0043546">
    <property type="term" value="F:molybdopterin cofactor binding"/>
    <property type="evidence" value="ECO:0007669"/>
    <property type="project" value="InterPro"/>
</dbReference>
<dbReference type="Pfam" id="PF01568">
    <property type="entry name" value="Molydop_binding"/>
    <property type="match status" value="1"/>
</dbReference>
<comment type="caution">
    <text evidence="9">The sequence shown here is derived from an EMBL/GenBank/DDBJ whole genome shotgun (WGS) entry which is preliminary data.</text>
</comment>
<dbReference type="GO" id="GO:0016491">
    <property type="term" value="F:oxidoreductase activity"/>
    <property type="evidence" value="ECO:0007669"/>
    <property type="project" value="UniProtKB-KW"/>
</dbReference>
<keyword evidence="10" id="KW-1185">Reference proteome</keyword>
<dbReference type="InterPro" id="IPR006656">
    <property type="entry name" value="Mopterin_OxRdtase"/>
</dbReference>
<feature type="domain" description="Molybdopterin oxidoreductase" evidence="7">
    <location>
        <begin position="100"/>
        <end position="524"/>
    </location>
</feature>
<evidence type="ECO:0000256" key="4">
    <source>
        <dbReference type="ARBA" id="ARBA00023002"/>
    </source>
</evidence>
<evidence type="ECO:0000256" key="1">
    <source>
        <dbReference type="ARBA" id="ARBA00010312"/>
    </source>
</evidence>
<dbReference type="RefSeq" id="WP_044348335.1">
    <property type="nucleotide sequence ID" value="NZ_AZAC01000011.1"/>
</dbReference>
<keyword evidence="5" id="KW-0408">Iron</keyword>
<accession>A0A0D2JXK1</accession>
<dbReference type="PANTHER" id="PTHR43742">
    <property type="entry name" value="TRIMETHYLAMINE-N-OXIDE REDUCTASE"/>
    <property type="match status" value="1"/>
</dbReference>
<dbReference type="STRING" id="1429043.X474_10405"/>
<evidence type="ECO:0000259" key="7">
    <source>
        <dbReference type="Pfam" id="PF00384"/>
    </source>
</evidence>
<evidence type="ECO:0000313" key="10">
    <source>
        <dbReference type="Proteomes" id="UP000032233"/>
    </source>
</evidence>
<dbReference type="InterPro" id="IPR009010">
    <property type="entry name" value="Asp_de-COase-like_dom_sf"/>
</dbReference>
<dbReference type="Gene3D" id="3.40.228.10">
    <property type="entry name" value="Dimethylsulfoxide Reductase, domain 2"/>
    <property type="match status" value="1"/>
</dbReference>
<dbReference type="InterPro" id="IPR006311">
    <property type="entry name" value="TAT_signal"/>
</dbReference>